<dbReference type="GO" id="GO:0008270">
    <property type="term" value="F:zinc ion binding"/>
    <property type="evidence" value="ECO:0007669"/>
    <property type="project" value="InterPro"/>
</dbReference>
<dbReference type="PANTHER" id="PTHR13204:SF1">
    <property type="entry name" value="ESTER HYDROLASE C11ORF54"/>
    <property type="match status" value="1"/>
</dbReference>
<dbReference type="GO" id="GO:0003677">
    <property type="term" value="F:DNA binding"/>
    <property type="evidence" value="ECO:0007669"/>
    <property type="project" value="InterPro"/>
</dbReference>
<evidence type="ECO:0008006" key="12">
    <source>
        <dbReference type="Google" id="ProtNLM"/>
    </source>
</evidence>
<dbReference type="InterPro" id="IPR015021">
    <property type="entry name" value="C11orf54_DUF1907"/>
</dbReference>
<evidence type="ECO:0000256" key="5">
    <source>
        <dbReference type="ARBA" id="ARBA00022833"/>
    </source>
</evidence>
<dbReference type="InterPro" id="IPR007219">
    <property type="entry name" value="XnlR_reg_dom"/>
</dbReference>
<evidence type="ECO:0000259" key="8">
    <source>
        <dbReference type="SMART" id="SM00906"/>
    </source>
</evidence>
<evidence type="ECO:0000259" key="9">
    <source>
        <dbReference type="SMART" id="SM01168"/>
    </source>
</evidence>
<dbReference type="GeneID" id="62167264"/>
<evidence type="ECO:0000256" key="6">
    <source>
        <dbReference type="ARBA" id="ARBA00023242"/>
    </source>
</evidence>
<evidence type="ECO:0000313" key="11">
    <source>
        <dbReference type="Proteomes" id="UP000781932"/>
    </source>
</evidence>
<dbReference type="EMBL" id="JAATWM020000048">
    <property type="protein sequence ID" value="KAF9871059.1"/>
    <property type="molecule type" value="Genomic_DNA"/>
</dbReference>
<gene>
    <name evidence="10" type="ORF">CkaCkLH20_11476</name>
</gene>
<feature type="compositionally biased region" description="Polar residues" evidence="7">
    <location>
        <begin position="752"/>
        <end position="765"/>
    </location>
</feature>
<keyword evidence="11" id="KW-1185">Reference proteome</keyword>
<accession>A0A9P6HVD3</accession>
<evidence type="ECO:0000256" key="7">
    <source>
        <dbReference type="SAM" id="MobiDB-lite"/>
    </source>
</evidence>
<dbReference type="GO" id="GO:0016788">
    <property type="term" value="F:hydrolase activity, acting on ester bonds"/>
    <property type="evidence" value="ECO:0007669"/>
    <property type="project" value="TreeGrafter"/>
</dbReference>
<dbReference type="Proteomes" id="UP000781932">
    <property type="component" value="Unassembled WGS sequence"/>
</dbReference>
<sequence>MKTLKFPQSPPSLYELAEKLRDPLLANYKYSSVCVVPCPDLRQPPFQLATQGLSGDERAGDVGGQPNLFPIPQLDTVWSLIDIAKAMDMDAVKGSLIGAGAGPFRDVGVNCELSPNISWEDGFDSDINNGTRYAGIDRASGEVTVKESPCLDCALMINLFGSRGDPGPVLKVTARGRRGQEKSFTECIRKALYAAYGDSQTISLGGVFLIKTGRTYYHIMPDFPDQGRPFEDFKQLNDWLTYHEFDGPLVCMTVMHSADPGRAMDLRMEHSHGFDPRGRAAGGHYHGDVGGSEDIEYEAYLNTAKATNTNIYNLPIDSLYEVTRLPSLRNGDTPVDRREPFATDFIARGSISNAAAQQLFHRFKPRLDYFCYGIMCPHEDLDALRSSSALLTAAICAVSALHDPEGSGMFKVCHAEFLRLASAGMFSISYSPDDIRGLIVGAYWLANVSYTLIGHAVRVAARLNYHIAYFSVVNNTSIGKERADDIEKARLWYVLYVLDHHSSILYGRPALISATEEPHQQWETFIHANGDNEKDKRITSQVALHHITSKVKEIFGSYSTQGVPEHFLQQLRGYFSELDRWYMAWGNRMQRNPFIGWFPRDGAILHYHFARLHLCSYVFRGMSENSVSAASSNVREYASLAVSSATSVLELVVERDDMRTALAGMPIYFHGMITFAAVFLIKAAKTSFHGLATVDVSKSLSLVQTCMRELRAQSAAPQHLVYHLCNGLEQMMAHSMPTSAEGSAMATPRMTEGTTAGPTTSPEFDVSSSMASIDSMFMANPFDLIQYPADGQAESGMGNGFDWESQFGL</sequence>
<keyword evidence="3" id="KW-0479">Metal-binding</keyword>
<comment type="subcellular location">
    <subcellularLocation>
        <location evidence="1">Nucleus</location>
    </subcellularLocation>
</comment>
<organism evidence="10 11">
    <name type="scientific">Colletotrichum karsti</name>
    <dbReference type="NCBI Taxonomy" id="1095194"/>
    <lineage>
        <taxon>Eukaryota</taxon>
        <taxon>Fungi</taxon>
        <taxon>Dikarya</taxon>
        <taxon>Ascomycota</taxon>
        <taxon>Pezizomycotina</taxon>
        <taxon>Sordariomycetes</taxon>
        <taxon>Hypocreomycetidae</taxon>
        <taxon>Glomerellales</taxon>
        <taxon>Glomerellaceae</taxon>
        <taxon>Colletotrichum</taxon>
        <taxon>Colletotrichum boninense species complex</taxon>
    </lineage>
</organism>
<dbReference type="AlphaFoldDB" id="A0A9P6HVD3"/>
<evidence type="ECO:0000313" key="10">
    <source>
        <dbReference type="EMBL" id="KAF9871059.1"/>
    </source>
</evidence>
<dbReference type="CDD" id="cd17298">
    <property type="entry name" value="DUF1907"/>
    <property type="match status" value="1"/>
</dbReference>
<comment type="caution">
    <text evidence="10">The sequence shown here is derived from an EMBL/GenBank/DDBJ whole genome shotgun (WGS) entry which is preliminary data.</text>
</comment>
<evidence type="ECO:0000256" key="4">
    <source>
        <dbReference type="ARBA" id="ARBA00022801"/>
    </source>
</evidence>
<reference evidence="10" key="1">
    <citation type="submission" date="2020-03" db="EMBL/GenBank/DDBJ databases">
        <authorList>
            <person name="He L."/>
        </authorList>
    </citation>
    <scope>NUCLEOTIDE SEQUENCE</scope>
    <source>
        <strain evidence="10">CkLH20</strain>
    </source>
</reference>
<evidence type="ECO:0000256" key="1">
    <source>
        <dbReference type="ARBA" id="ARBA00004123"/>
    </source>
</evidence>
<keyword evidence="5" id="KW-0862">Zinc</keyword>
<feature type="region of interest" description="Disordered" evidence="7">
    <location>
        <begin position="741"/>
        <end position="765"/>
    </location>
</feature>
<dbReference type="PANTHER" id="PTHR13204">
    <property type="entry name" value="PTD012 PROTEIN"/>
    <property type="match status" value="1"/>
</dbReference>
<protein>
    <recommendedName>
        <fullName evidence="12">Transcription factor domain-containing protein</fullName>
    </recommendedName>
</protein>
<dbReference type="CDD" id="cd12148">
    <property type="entry name" value="fungal_TF_MHR"/>
    <property type="match status" value="1"/>
</dbReference>
<name>A0A9P6HVD3_9PEZI</name>
<feature type="domain" description="Xylanolytic transcriptional activator regulatory" evidence="8">
    <location>
        <begin position="449"/>
        <end position="533"/>
    </location>
</feature>
<comment type="subunit">
    <text evidence="2">Monomer.</text>
</comment>
<dbReference type="GO" id="GO:0005634">
    <property type="term" value="C:nucleus"/>
    <property type="evidence" value="ECO:0007669"/>
    <property type="project" value="UniProtKB-SubCell"/>
</dbReference>
<feature type="domain" description="DUF1907" evidence="9">
    <location>
        <begin position="19"/>
        <end position="305"/>
    </location>
</feature>
<evidence type="ECO:0000256" key="3">
    <source>
        <dbReference type="ARBA" id="ARBA00022723"/>
    </source>
</evidence>
<dbReference type="SMART" id="SM00906">
    <property type="entry name" value="Fungal_trans"/>
    <property type="match status" value="1"/>
</dbReference>
<evidence type="ECO:0000256" key="2">
    <source>
        <dbReference type="ARBA" id="ARBA00011245"/>
    </source>
</evidence>
<reference evidence="10" key="2">
    <citation type="submission" date="2020-11" db="EMBL/GenBank/DDBJ databases">
        <title>Whole genome sequencing of Colletotrichum sp.</title>
        <authorList>
            <person name="Li H."/>
        </authorList>
    </citation>
    <scope>NUCLEOTIDE SEQUENCE</scope>
    <source>
        <strain evidence="10">CkLH20</strain>
    </source>
</reference>
<keyword evidence="4" id="KW-0378">Hydrolase</keyword>
<dbReference type="RefSeq" id="XP_038740520.1">
    <property type="nucleotide sequence ID" value="XM_038894190.1"/>
</dbReference>
<dbReference type="GO" id="GO:0006351">
    <property type="term" value="P:DNA-templated transcription"/>
    <property type="evidence" value="ECO:0007669"/>
    <property type="project" value="InterPro"/>
</dbReference>
<dbReference type="SMART" id="SM01168">
    <property type="entry name" value="DUF1907"/>
    <property type="match status" value="1"/>
</dbReference>
<dbReference type="SUPFAM" id="SSF117856">
    <property type="entry name" value="AF0104/ALDC/Ptd012-like"/>
    <property type="match status" value="1"/>
</dbReference>
<proteinExistence type="predicted"/>
<keyword evidence="6" id="KW-0539">Nucleus</keyword>
<dbReference type="OrthoDB" id="5119241at2759"/>
<dbReference type="Pfam" id="PF08925">
    <property type="entry name" value="DUF1907"/>
    <property type="match status" value="1"/>
</dbReference>